<dbReference type="PATRIC" id="fig|1227493.4.peg.3436"/>
<dbReference type="Proteomes" id="UP000011519">
    <property type="component" value="Unassembled WGS sequence"/>
</dbReference>
<sequence length="326" mass="33640">MSDTDDSQDLQEQVTDLLETADAEAGALATATDTDSSTDTDTATATDTPSGSTMATLSETASDLLESAEPRDLLEAVGLGTLPDGSEPETIPAAIAQGDPEHVEDLERLLRLARVGESTDEEGLEDAVGGLHEAIREHRDTADDEPDSGGDATTADSDEGDTGAGAGERVGEDDSDGDSASDSDSDDDTESDSDSDSDSSTGDDVLEFVEDELGEALGDRVSSFSEDVEGLREKVSSVGGESEADADDENEGDDADAEAEADAADDDDGLLDEGLGADLEPDLGTDSDGGQTSRGVVRYSTLAPSPSKRADMRSPARFSTMPKKDE</sequence>
<keyword evidence="3" id="KW-1185">Reference proteome</keyword>
<feature type="compositionally biased region" description="Low complexity" evidence="1">
    <location>
        <begin position="16"/>
        <end position="53"/>
    </location>
</feature>
<evidence type="ECO:0000313" key="2">
    <source>
        <dbReference type="EMBL" id="ELY87634.1"/>
    </source>
</evidence>
<name>L9ZMQ3_9EURY</name>
<proteinExistence type="predicted"/>
<dbReference type="EMBL" id="AOIM01000041">
    <property type="protein sequence ID" value="ELY87634.1"/>
    <property type="molecule type" value="Genomic_DNA"/>
</dbReference>
<dbReference type="RefSeq" id="WP_006654553.1">
    <property type="nucleotide sequence ID" value="NZ_AOIM01000041.1"/>
</dbReference>
<feature type="region of interest" description="Disordered" evidence="1">
    <location>
        <begin position="114"/>
        <end position="326"/>
    </location>
</feature>
<dbReference type="OrthoDB" id="205583at2157"/>
<dbReference type="STRING" id="1227493.C483_17083"/>
<evidence type="ECO:0000256" key="1">
    <source>
        <dbReference type="SAM" id="MobiDB-lite"/>
    </source>
</evidence>
<accession>L9ZMQ3</accession>
<gene>
    <name evidence="2" type="ORF">C483_17083</name>
</gene>
<comment type="caution">
    <text evidence="2">The sequence shown here is derived from an EMBL/GenBank/DDBJ whole genome shotgun (WGS) entry which is preliminary data.</text>
</comment>
<organism evidence="2 3">
    <name type="scientific">Natrialba hulunbeirensis JCM 10989</name>
    <dbReference type="NCBI Taxonomy" id="1227493"/>
    <lineage>
        <taxon>Archaea</taxon>
        <taxon>Methanobacteriati</taxon>
        <taxon>Methanobacteriota</taxon>
        <taxon>Stenosarchaea group</taxon>
        <taxon>Halobacteria</taxon>
        <taxon>Halobacteriales</taxon>
        <taxon>Natrialbaceae</taxon>
        <taxon>Natrialba</taxon>
    </lineage>
</organism>
<feature type="compositionally biased region" description="Acidic residues" evidence="1">
    <location>
        <begin position="171"/>
        <end position="197"/>
    </location>
</feature>
<feature type="compositionally biased region" description="Acidic residues" evidence="1">
    <location>
        <begin position="242"/>
        <end position="271"/>
    </location>
</feature>
<feature type="region of interest" description="Disordered" evidence="1">
    <location>
        <begin position="1"/>
        <end position="102"/>
    </location>
</feature>
<reference evidence="2 3" key="1">
    <citation type="journal article" date="2014" name="PLoS Genet.">
        <title>Phylogenetically driven sequencing of extremely halophilic archaea reveals strategies for static and dynamic osmo-response.</title>
        <authorList>
            <person name="Becker E.A."/>
            <person name="Seitzer P.M."/>
            <person name="Tritt A."/>
            <person name="Larsen D."/>
            <person name="Krusor M."/>
            <person name="Yao A.I."/>
            <person name="Wu D."/>
            <person name="Madern D."/>
            <person name="Eisen J.A."/>
            <person name="Darling A.E."/>
            <person name="Facciotti M.T."/>
        </authorList>
    </citation>
    <scope>NUCLEOTIDE SEQUENCE [LARGE SCALE GENOMIC DNA]</scope>
    <source>
        <strain evidence="2 3">JCM 10989</strain>
    </source>
</reference>
<evidence type="ECO:0000313" key="3">
    <source>
        <dbReference type="Proteomes" id="UP000011519"/>
    </source>
</evidence>
<feature type="compositionally biased region" description="Acidic residues" evidence="1">
    <location>
        <begin position="204"/>
        <end position="214"/>
    </location>
</feature>
<protein>
    <submittedName>
        <fullName evidence="2">Uncharacterized protein</fullName>
    </submittedName>
</protein>
<dbReference type="AlphaFoldDB" id="L9ZMQ3"/>